<evidence type="ECO:0000256" key="3">
    <source>
        <dbReference type="ARBA" id="ARBA00022989"/>
    </source>
</evidence>
<dbReference type="KEGG" id="emc:129344412"/>
<feature type="domain" description="G-protein coupled receptors family 2 profile 2" evidence="6">
    <location>
        <begin position="15"/>
        <end position="282"/>
    </location>
</feature>
<dbReference type="Proteomes" id="UP001190640">
    <property type="component" value="Chromosome 17"/>
</dbReference>
<reference evidence="8" key="1">
    <citation type="submission" date="2025-08" db="UniProtKB">
        <authorList>
            <consortium name="RefSeq"/>
        </authorList>
    </citation>
    <scope>IDENTIFICATION</scope>
    <source>
        <tissue evidence="8">Blood</tissue>
    </source>
</reference>
<organism evidence="7 8">
    <name type="scientific">Eublepharis macularius</name>
    <name type="common">Leopard gecko</name>
    <name type="synonym">Cyrtodactylus macularius</name>
    <dbReference type="NCBI Taxonomy" id="481883"/>
    <lineage>
        <taxon>Eukaryota</taxon>
        <taxon>Metazoa</taxon>
        <taxon>Chordata</taxon>
        <taxon>Craniata</taxon>
        <taxon>Vertebrata</taxon>
        <taxon>Euteleostomi</taxon>
        <taxon>Lepidosauria</taxon>
        <taxon>Squamata</taxon>
        <taxon>Bifurcata</taxon>
        <taxon>Gekkota</taxon>
        <taxon>Eublepharidae</taxon>
        <taxon>Eublepharinae</taxon>
        <taxon>Eublepharis</taxon>
    </lineage>
</organism>
<keyword evidence="8" id="KW-0675">Receptor</keyword>
<evidence type="ECO:0000259" key="6">
    <source>
        <dbReference type="PROSITE" id="PS50261"/>
    </source>
</evidence>
<dbReference type="GO" id="GO:0004930">
    <property type="term" value="F:G protein-coupled receptor activity"/>
    <property type="evidence" value="ECO:0007669"/>
    <property type="project" value="InterPro"/>
</dbReference>
<dbReference type="Gene3D" id="1.20.1070.10">
    <property type="entry name" value="Rhodopsin 7-helix transmembrane proteins"/>
    <property type="match status" value="1"/>
</dbReference>
<dbReference type="Pfam" id="PF00002">
    <property type="entry name" value="7tm_2"/>
    <property type="match status" value="1"/>
</dbReference>
<dbReference type="CTD" id="80045"/>
<dbReference type="AlphaFoldDB" id="A0AA97LIS5"/>
<evidence type="ECO:0000256" key="5">
    <source>
        <dbReference type="SAM" id="Phobius"/>
    </source>
</evidence>
<dbReference type="GO" id="GO:0007166">
    <property type="term" value="P:cell surface receptor signaling pathway"/>
    <property type="evidence" value="ECO:0007669"/>
    <property type="project" value="InterPro"/>
</dbReference>
<dbReference type="PANTHER" id="PTHR23112:SF47">
    <property type="entry name" value="G-PROTEIN COUPLED RECEPTOR 157"/>
    <property type="match status" value="1"/>
</dbReference>
<evidence type="ECO:0000313" key="8">
    <source>
        <dbReference type="RefSeq" id="XP_054857000.1"/>
    </source>
</evidence>
<feature type="transmembrane region" description="Helical" evidence="5">
    <location>
        <begin position="258"/>
        <end position="281"/>
    </location>
</feature>
<keyword evidence="3 5" id="KW-1133">Transmembrane helix</keyword>
<dbReference type="InterPro" id="IPR017981">
    <property type="entry name" value="GPCR_2-like_7TM"/>
</dbReference>
<feature type="transmembrane region" description="Helical" evidence="5">
    <location>
        <begin position="226"/>
        <end position="246"/>
    </location>
</feature>
<name>A0AA97LIS5_EUBMA</name>
<accession>A0AA97LIS5</accession>
<evidence type="ECO:0000256" key="4">
    <source>
        <dbReference type="ARBA" id="ARBA00023136"/>
    </source>
</evidence>
<feature type="transmembrane region" description="Helical" evidence="5">
    <location>
        <begin position="167"/>
        <end position="191"/>
    </location>
</feature>
<dbReference type="SUPFAM" id="SSF81321">
    <property type="entry name" value="Family A G protein-coupled receptor-like"/>
    <property type="match status" value="1"/>
</dbReference>
<dbReference type="GO" id="GO:0005886">
    <property type="term" value="C:plasma membrane"/>
    <property type="evidence" value="ECO:0007669"/>
    <property type="project" value="TreeGrafter"/>
</dbReference>
<dbReference type="PROSITE" id="PS50261">
    <property type="entry name" value="G_PROTEIN_RECEP_F2_4"/>
    <property type="match status" value="1"/>
</dbReference>
<keyword evidence="4 5" id="KW-0472">Membrane</keyword>
<evidence type="ECO:0000313" key="7">
    <source>
        <dbReference type="Proteomes" id="UP001190640"/>
    </source>
</evidence>
<dbReference type="RefSeq" id="XP_054857000.1">
    <property type="nucleotide sequence ID" value="XM_055001025.1"/>
</dbReference>
<feature type="transmembrane region" description="Helical" evidence="5">
    <location>
        <begin position="17"/>
        <end position="38"/>
    </location>
</feature>
<gene>
    <name evidence="8" type="primary">GPR157</name>
</gene>
<dbReference type="GO" id="GO:0007189">
    <property type="term" value="P:adenylate cyclase-activating G protein-coupled receptor signaling pathway"/>
    <property type="evidence" value="ECO:0007669"/>
    <property type="project" value="TreeGrafter"/>
</dbReference>
<feature type="transmembrane region" description="Helical" evidence="5">
    <location>
        <begin position="119"/>
        <end position="141"/>
    </location>
</feature>
<feature type="transmembrane region" description="Helical" evidence="5">
    <location>
        <begin position="88"/>
        <end position="107"/>
    </location>
</feature>
<feature type="transmembrane region" description="Helical" evidence="5">
    <location>
        <begin position="50"/>
        <end position="68"/>
    </location>
</feature>
<sequence>MGPSAAPRTEVSPAERALVLLSCALSGAGAALLVGTHALWPELRTRPRQLLLCLSLADLLSAAAYFYGALRDFQGPSWDCVAQGALSAFANTSAFFWTMAVALYLYLTIVRGAPTGRGLLWACHLVSWGVPLGITAAAVALKKIGYDASDVSVGWCWINIELKDRVLWMLLAGKLWEILAYLTLPIFYILIRKHINRAHAALSEYRPILSSAPAFQPRTSIADKKLILIPVIFIFLRIWSTIRFVLTLCDSPSVQNPVLVVLHGIGNTFQGGANCIMFVFCTRLVRDKLFSCLCCRRYNDVDPPPLPSPESHYQSPVAFPKDWETQDSRYQKCLDMSTEGASYLRKKQQAFIFFTDENSPLGIQSVSVLFISEASWKKIIVQFPILIKRV</sequence>
<evidence type="ECO:0000256" key="2">
    <source>
        <dbReference type="ARBA" id="ARBA00022692"/>
    </source>
</evidence>
<keyword evidence="7" id="KW-1185">Reference proteome</keyword>
<keyword evidence="2 5" id="KW-0812">Transmembrane</keyword>
<dbReference type="InterPro" id="IPR000832">
    <property type="entry name" value="GPCR_2_secretin-like"/>
</dbReference>
<comment type="subcellular location">
    <subcellularLocation>
        <location evidence="1">Membrane</location>
        <topology evidence="1">Multi-pass membrane protein</topology>
    </subcellularLocation>
</comment>
<protein>
    <submittedName>
        <fullName evidence="8">G-protein coupled receptor 157</fullName>
    </submittedName>
</protein>
<dbReference type="GeneID" id="129344412"/>
<proteinExistence type="predicted"/>
<evidence type="ECO:0000256" key="1">
    <source>
        <dbReference type="ARBA" id="ARBA00004141"/>
    </source>
</evidence>
<dbReference type="PANTHER" id="PTHR23112">
    <property type="entry name" value="G PROTEIN-COUPLED RECEPTOR 157-RELATED"/>
    <property type="match status" value="1"/>
</dbReference>